<dbReference type="EMBL" id="JAATJV010424090">
    <property type="protein sequence ID" value="MBZ3888614.1"/>
    <property type="molecule type" value="Genomic_DNA"/>
</dbReference>
<feature type="compositionally biased region" description="Basic and acidic residues" evidence="2">
    <location>
        <begin position="659"/>
        <end position="684"/>
    </location>
</feature>
<dbReference type="Pfam" id="PF00498">
    <property type="entry name" value="FHA"/>
    <property type="match status" value="1"/>
</dbReference>
<feature type="compositionally biased region" description="Polar residues" evidence="2">
    <location>
        <begin position="1530"/>
        <end position="1540"/>
    </location>
</feature>
<dbReference type="SUPFAM" id="SSF49879">
    <property type="entry name" value="SMAD/FHA domain"/>
    <property type="match status" value="1"/>
</dbReference>
<feature type="region of interest" description="Disordered" evidence="2">
    <location>
        <begin position="1403"/>
        <end position="1789"/>
    </location>
</feature>
<feature type="region of interest" description="Disordered" evidence="2">
    <location>
        <begin position="797"/>
        <end position="871"/>
    </location>
</feature>
<gene>
    <name evidence="4" type="ORF">SUZIE_198835</name>
</gene>
<dbReference type="Proteomes" id="UP001166674">
    <property type="component" value="Unassembled WGS sequence"/>
</dbReference>
<feature type="compositionally biased region" description="Pro residues" evidence="2">
    <location>
        <begin position="1014"/>
        <end position="1024"/>
    </location>
</feature>
<feature type="compositionally biased region" description="Basic and acidic residues" evidence="2">
    <location>
        <begin position="720"/>
        <end position="730"/>
    </location>
</feature>
<feature type="compositionally biased region" description="Polar residues" evidence="2">
    <location>
        <begin position="1835"/>
        <end position="1852"/>
    </location>
</feature>
<evidence type="ECO:0000313" key="4">
    <source>
        <dbReference type="EMBL" id="MBZ3888614.1"/>
    </source>
</evidence>
<dbReference type="SMART" id="SM00240">
    <property type="entry name" value="FHA"/>
    <property type="match status" value="1"/>
</dbReference>
<dbReference type="Gene3D" id="2.60.200.20">
    <property type="match status" value="1"/>
</dbReference>
<comment type="caution">
    <text evidence="4">The sequence shown here is derived from an EMBL/GenBank/DDBJ whole genome shotgun (WGS) entry which is preliminary data.</text>
</comment>
<feature type="compositionally biased region" description="Basic and acidic residues" evidence="2">
    <location>
        <begin position="806"/>
        <end position="820"/>
    </location>
</feature>
<feature type="region of interest" description="Disordered" evidence="2">
    <location>
        <begin position="596"/>
        <end position="687"/>
    </location>
</feature>
<organism evidence="4 5">
    <name type="scientific">Sciurus carolinensis</name>
    <name type="common">Eastern gray squirrel</name>
    <dbReference type="NCBI Taxonomy" id="30640"/>
    <lineage>
        <taxon>Eukaryota</taxon>
        <taxon>Metazoa</taxon>
        <taxon>Chordata</taxon>
        <taxon>Craniata</taxon>
        <taxon>Vertebrata</taxon>
        <taxon>Euteleostomi</taxon>
        <taxon>Mammalia</taxon>
        <taxon>Eutheria</taxon>
        <taxon>Euarchontoglires</taxon>
        <taxon>Glires</taxon>
        <taxon>Rodentia</taxon>
        <taxon>Sciuromorpha</taxon>
        <taxon>Sciuridae</taxon>
        <taxon>Sciurinae</taxon>
        <taxon>Sciurini</taxon>
        <taxon>Sciurus</taxon>
    </lineage>
</organism>
<comment type="similarity">
    <text evidence="1">Belongs to the CEP170 family.</text>
</comment>
<feature type="compositionally biased region" description="Basic and acidic residues" evidence="2">
    <location>
        <begin position="906"/>
        <end position="924"/>
    </location>
</feature>
<feature type="region of interest" description="Disordered" evidence="2">
    <location>
        <begin position="1"/>
        <end position="46"/>
    </location>
</feature>
<feature type="compositionally biased region" description="Low complexity" evidence="2">
    <location>
        <begin position="1496"/>
        <end position="1509"/>
    </location>
</feature>
<evidence type="ECO:0000256" key="2">
    <source>
        <dbReference type="SAM" id="MobiDB-lite"/>
    </source>
</evidence>
<name>A0AA41T9M3_SCICA</name>
<accession>A0AA41T9M3</accession>
<feature type="region of interest" description="Disordered" evidence="2">
    <location>
        <begin position="765"/>
        <end position="785"/>
    </location>
</feature>
<feature type="compositionally biased region" description="Polar residues" evidence="2">
    <location>
        <begin position="1572"/>
        <end position="1590"/>
    </location>
</feature>
<feature type="region of interest" description="Disordered" evidence="2">
    <location>
        <begin position="703"/>
        <end position="739"/>
    </location>
</feature>
<feature type="compositionally biased region" description="Polar residues" evidence="2">
    <location>
        <begin position="1434"/>
        <end position="1454"/>
    </location>
</feature>
<feature type="region of interest" description="Disordered" evidence="2">
    <location>
        <begin position="330"/>
        <end position="384"/>
    </location>
</feature>
<dbReference type="Pfam" id="PF15308">
    <property type="entry name" value="CEP170_C"/>
    <property type="match status" value="1"/>
</dbReference>
<feature type="region of interest" description="Disordered" evidence="2">
    <location>
        <begin position="1115"/>
        <end position="1308"/>
    </location>
</feature>
<dbReference type="PANTHER" id="PTHR15715:SF18">
    <property type="entry name" value="CENTROSOMAL PROTEIN OF 170 KDA PROTEIN B"/>
    <property type="match status" value="1"/>
</dbReference>
<evidence type="ECO:0000259" key="3">
    <source>
        <dbReference type="PROSITE" id="PS50006"/>
    </source>
</evidence>
<feature type="region of interest" description="Disordered" evidence="2">
    <location>
        <begin position="1824"/>
        <end position="1852"/>
    </location>
</feature>
<feature type="compositionally biased region" description="Low complexity" evidence="2">
    <location>
        <begin position="1154"/>
        <end position="1171"/>
    </location>
</feature>
<feature type="compositionally biased region" description="Low complexity" evidence="2">
    <location>
        <begin position="1763"/>
        <end position="1776"/>
    </location>
</feature>
<protein>
    <submittedName>
        <fullName evidence="4">Centrosomal protein of 170 kDa protein B</fullName>
    </submittedName>
</protein>
<feature type="compositionally biased region" description="Basic and acidic residues" evidence="2">
    <location>
        <begin position="943"/>
        <end position="952"/>
    </location>
</feature>
<dbReference type="InterPro" id="IPR051176">
    <property type="entry name" value="Cent_Immune-Sig_Mod"/>
</dbReference>
<sequence length="2065" mass="223172">MPSGTAEVGVPRSSSGHIVASPELSLCGERRQPGTTEEAGEREEHDEAALVEAAPVEDSLVEDSLVEAALVEDSPDGGSLVEDSLVEDSLVEAAWWRQPQWRTAWWRTAWWRQPWWRTAWWRTALMEAAWWRTAWWRTALMEAAWWRTAWWRTALMEDSLVEDSPDGGSLVEDSLVEDSPDGGSLVEDSLVEAAWWTWLQARQQPKREGSGQARQAGGQSGFLVCTKEGHHLSLRASSIVVLGQDRYSSPALEHQNVTGPLTWAPSAHSSAQDLWLDARPTPSKFYHPPTKTPECSLKPSSEQVSAGIMPLAPHCSRDGVQMPDHWATGPRAAGTCAPSGRTARGEGTEGERGPARPRQRRGAGAAGAPGQAGPRRRGGGPGLRQAGGGCLAPVYAACPGQIGLVSTKMSVTSWFLVSSSGTRHRLPRELIFVGRDECELMLQSRSVDKQHAVINYDQDRDEHWVKDLGSLNGTFVNDVRIPDQKYITLKLNDVIRFGYDILSLRSSPPVGFSFRTQDHSSLLCWRQSRGLSIHSWNPRDSRTLCPRLGSTSWSTQFCLLRVLLNASPHSNMYVLERVQHRVPEEALKHEKYTSQLQVSVKGPAPKKGEVLPEHTPYCESLHPRPEKGDRRPGAEAVAYRTPLYGQPSWWGEDDSTPAPEDRRQEEAFPERPREAAQRDGELDGVRTPVGLQGCALRREPSYFEIPTKEAPQPTRPPEPPVHEVPTKEEEAGGGPAPVVQSHASFTIEFDDGSPGKLKIKDHITKFSLRQRRPPGKEATPVDTVSAETKVADWLVQNDPSLLRRAGPGEDGHSTKSDLPIHTRTLKGHKHEDGTQSDSEDPLGKAAAGAGATPEVPGEQVRLQRQIKRDPQELLHNQQAFVIEFFDEDTPRKKRSQSFTHTPAGEPKPDKRRGPGANDRERERPGAPTRAAGGGPGPQRASSLKREKTEERLGSTSPAPRAPARPFGSVGRRSRLAQDFMAQCLRESSPAARPVPEKAPPALPAPLTPRGTSPVGPPTPPPAPSDPQLTKARRQEEEDSLSDAGTYTIETEAQDREVEEARKMIDQVFGVFESPELSRVSAATFRPVIKGDRDEASDGGVAQRMALLQEFASRPPGLAPQVEHQGLLVPGSPGGQKWVSRWASLADSYSDPGLAEDGPGPRAGEAEGPLPVRTRRLLPRLPGDRAASPAGPEAARRSGPGPPDLGSEPASCHVGQEDLDPDSLSDASGSDGGRGPELGPELLEERHRSPQEGPAWARGRRSPRTPGELAPTSFFIGDQHREAAFSKKPSVAPGEVEDPGQAASDGLHVSTSGRMVIQLRPGRSPAPSSPCPPPPKEAVAFVRQESFTREPASSSPVPGKLPHISSHPLLQDLAAARASRMDGHSQDTRLILKETETALAALEARLLSKSADEEGEGGSTPRQPEDSLSGDSDVDTASTVSLLSGKNGPSPTTLQPRGRQEKLPSPPTVPDPGGAAQSSTREQLMEKQQHLPAAELGPGEPAQRPAARRGPGPRGSLDWPDDDWGPGLTHPPSSDSVISNRETPEATGAGRPGPRRKPVAPPPSPAARDEQSRGSTSAQKVQQALTRSNSLSTPRPTRASRLRRARLGDASDTETVDGERGPLANPEPAGRPAPEQAKKPSRLDILAMPRKRAGSFTGPSDSETAPARTGFSGRSVELSSASRKPTVAEARAATRKAAVATATPASGSRQPFSRARPGSARYSSNTRRRQQGSDHTSTSEEEYGSHHGSPKHTRSHASTATQTPRAASSGRSRSRAPGLRDTDDEEEPDPYGFIVQTAEIAEIARLSQTLVKDVAILAQEIHDVAGDGDSLGSPGPTRSPSLGNVPSTPASTISAHEELVQRIPEASLHFQKVPPGSLSSRDLDQNMNASREDALANRTRPRNREEVIFDNLMLNPVSQLSHAIRENTEHLAEKMKILFQNTGRAWEDLEARINAENEVPILKTSNKEISAILKELRRVQKQLEVINAIVDPSGNLDLLTGSRACTSSGQLGLGKSRPAAQIPSTPTSVETLLPALPLRSFPQRANCGPPGLPEPAFLPDAERFLI</sequence>
<proteinExistence type="inferred from homology"/>
<feature type="compositionally biased region" description="Pro residues" evidence="2">
    <location>
        <begin position="996"/>
        <end position="1006"/>
    </location>
</feature>
<dbReference type="InterPro" id="IPR029300">
    <property type="entry name" value="CEP170_C"/>
</dbReference>
<feature type="domain" description="FHA" evidence="3">
    <location>
        <begin position="431"/>
        <end position="481"/>
    </location>
</feature>
<dbReference type="PROSITE" id="PS50006">
    <property type="entry name" value="FHA_DOMAIN"/>
    <property type="match status" value="1"/>
</dbReference>
<feature type="compositionally biased region" description="Low complexity" evidence="2">
    <location>
        <begin position="1686"/>
        <end position="1704"/>
    </location>
</feature>
<feature type="region of interest" description="Disordered" evidence="2">
    <location>
        <begin position="885"/>
        <end position="1055"/>
    </location>
</feature>
<evidence type="ECO:0000313" key="5">
    <source>
        <dbReference type="Proteomes" id="UP001166674"/>
    </source>
</evidence>
<feature type="compositionally biased region" description="Basic and acidic residues" evidence="2">
    <location>
        <begin position="343"/>
        <end position="354"/>
    </location>
</feature>
<dbReference type="PANTHER" id="PTHR15715">
    <property type="entry name" value="CENTROSOMAL PROTEIN OF 170 KDA"/>
    <property type="match status" value="1"/>
</dbReference>
<evidence type="ECO:0000256" key="1">
    <source>
        <dbReference type="ARBA" id="ARBA00010436"/>
    </source>
</evidence>
<feature type="region of interest" description="Disordered" evidence="2">
    <location>
        <begin position="1344"/>
        <end position="1367"/>
    </location>
</feature>
<feature type="compositionally biased region" description="Low complexity" evidence="2">
    <location>
        <begin position="362"/>
        <end position="373"/>
    </location>
</feature>
<keyword evidence="5" id="KW-1185">Reference proteome</keyword>
<reference evidence="4" key="1">
    <citation type="submission" date="2020-03" db="EMBL/GenBank/DDBJ databases">
        <title>Studies in the Genomics of Life Span.</title>
        <authorList>
            <person name="Glass D."/>
        </authorList>
    </citation>
    <scope>NUCLEOTIDE SEQUENCE</scope>
    <source>
        <strain evidence="4">SUZIE</strain>
        <tissue evidence="4">Muscle</tissue>
    </source>
</reference>
<dbReference type="InterPro" id="IPR000253">
    <property type="entry name" value="FHA_dom"/>
</dbReference>
<dbReference type="InterPro" id="IPR008984">
    <property type="entry name" value="SMAD_FHA_dom_sf"/>
</dbReference>
<feature type="compositionally biased region" description="Basic and acidic residues" evidence="2">
    <location>
        <begin position="621"/>
        <end position="633"/>
    </location>
</feature>